<dbReference type="InterPro" id="IPR000055">
    <property type="entry name" value="Restrct_endonuc_typeI_TRD"/>
</dbReference>
<feature type="domain" description="Type I restriction modification DNA specificity" evidence="4">
    <location>
        <begin position="218"/>
        <end position="367"/>
    </location>
</feature>
<dbReference type="InterPro" id="IPR052021">
    <property type="entry name" value="Type-I_RS_S_subunit"/>
</dbReference>
<dbReference type="Proteomes" id="UP000178743">
    <property type="component" value="Unassembled WGS sequence"/>
</dbReference>
<evidence type="ECO:0000313" key="6">
    <source>
        <dbReference type="Proteomes" id="UP000178743"/>
    </source>
</evidence>
<dbReference type="EMBL" id="MFHP01000019">
    <property type="protein sequence ID" value="OGF72596.1"/>
    <property type="molecule type" value="Genomic_DNA"/>
</dbReference>
<keyword evidence="3" id="KW-0238">DNA-binding</keyword>
<proteinExistence type="inferred from homology"/>
<evidence type="ECO:0000256" key="3">
    <source>
        <dbReference type="ARBA" id="ARBA00023125"/>
    </source>
</evidence>
<dbReference type="CDD" id="cd17269">
    <property type="entry name" value="RMtype1_S_PluTORF4319P-TRD2-CR2_like"/>
    <property type="match status" value="1"/>
</dbReference>
<reference evidence="5 6" key="1">
    <citation type="journal article" date="2016" name="Nat. Commun.">
        <title>Thousands of microbial genomes shed light on interconnected biogeochemical processes in an aquifer system.</title>
        <authorList>
            <person name="Anantharaman K."/>
            <person name="Brown C.T."/>
            <person name="Hug L.A."/>
            <person name="Sharon I."/>
            <person name="Castelle C.J."/>
            <person name="Probst A.J."/>
            <person name="Thomas B.C."/>
            <person name="Singh A."/>
            <person name="Wilkins M.J."/>
            <person name="Karaoz U."/>
            <person name="Brodie E.L."/>
            <person name="Williams K.H."/>
            <person name="Hubbard S.S."/>
            <person name="Banfield J.F."/>
        </authorList>
    </citation>
    <scope>NUCLEOTIDE SEQUENCE [LARGE SCALE GENOMIC DNA]</scope>
</reference>
<dbReference type="InterPro" id="IPR044946">
    <property type="entry name" value="Restrct_endonuc_typeI_TRD_sf"/>
</dbReference>
<dbReference type="GO" id="GO:0009307">
    <property type="term" value="P:DNA restriction-modification system"/>
    <property type="evidence" value="ECO:0007669"/>
    <property type="project" value="UniProtKB-KW"/>
</dbReference>
<evidence type="ECO:0000259" key="4">
    <source>
        <dbReference type="Pfam" id="PF01420"/>
    </source>
</evidence>
<name>A0A1F5WAA8_9BACT</name>
<keyword evidence="2" id="KW-0680">Restriction system</keyword>
<organism evidence="5 6">
    <name type="scientific">Candidatus Giovannonibacteria bacterium RIFCSPHIGHO2_02_FULL_45_40</name>
    <dbReference type="NCBI Taxonomy" id="1798337"/>
    <lineage>
        <taxon>Bacteria</taxon>
        <taxon>Candidatus Giovannoniibacteriota</taxon>
    </lineage>
</organism>
<evidence type="ECO:0000256" key="2">
    <source>
        <dbReference type="ARBA" id="ARBA00022747"/>
    </source>
</evidence>
<dbReference type="Pfam" id="PF01420">
    <property type="entry name" value="Methylase_S"/>
    <property type="match status" value="2"/>
</dbReference>
<dbReference type="PANTHER" id="PTHR30408">
    <property type="entry name" value="TYPE-1 RESTRICTION ENZYME ECOKI SPECIFICITY PROTEIN"/>
    <property type="match status" value="1"/>
</dbReference>
<dbReference type="Gene3D" id="1.10.287.1120">
    <property type="entry name" value="Bipartite methylase S protein"/>
    <property type="match status" value="1"/>
</dbReference>
<comment type="caution">
    <text evidence="5">The sequence shown here is derived from an EMBL/GenBank/DDBJ whole genome shotgun (WGS) entry which is preliminary data.</text>
</comment>
<dbReference type="PANTHER" id="PTHR30408:SF12">
    <property type="entry name" value="TYPE I RESTRICTION ENZYME MJAVIII SPECIFICITY SUBUNIT"/>
    <property type="match status" value="1"/>
</dbReference>
<dbReference type="Gene3D" id="3.90.220.20">
    <property type="entry name" value="DNA methylase specificity domains"/>
    <property type="match status" value="2"/>
</dbReference>
<feature type="domain" description="Type I restriction modification DNA specificity" evidence="4">
    <location>
        <begin position="10"/>
        <end position="170"/>
    </location>
</feature>
<dbReference type="SUPFAM" id="SSF116734">
    <property type="entry name" value="DNA methylase specificity domain"/>
    <property type="match status" value="2"/>
</dbReference>
<comment type="similarity">
    <text evidence="1">Belongs to the type-I restriction system S methylase family.</text>
</comment>
<dbReference type="GO" id="GO:0003677">
    <property type="term" value="F:DNA binding"/>
    <property type="evidence" value="ECO:0007669"/>
    <property type="project" value="UniProtKB-KW"/>
</dbReference>
<dbReference type="AlphaFoldDB" id="A0A1F5WAA8"/>
<accession>A0A1F5WAA8</accession>
<dbReference type="CDD" id="cd17501">
    <property type="entry name" value="RMtype1_S_Vch69ORF1407P_TRD2-CR2_like"/>
    <property type="match status" value="1"/>
</dbReference>
<gene>
    <name evidence="5" type="ORF">A3C05_03460</name>
</gene>
<evidence type="ECO:0000313" key="5">
    <source>
        <dbReference type="EMBL" id="OGF72596.1"/>
    </source>
</evidence>
<evidence type="ECO:0000256" key="1">
    <source>
        <dbReference type="ARBA" id="ARBA00010923"/>
    </source>
</evidence>
<protein>
    <recommendedName>
        <fullName evidence="4">Type I restriction modification DNA specificity domain-containing protein</fullName>
    </recommendedName>
</protein>
<sequence length="415" mass="46822">MAETKTQLRGWKETTLGEVAEIFTGRKDVNQTNPNGKYTFFSCSPEFFYSDDYIRDDDAIIIVGNGSYTGTVRFFSGKFDLYQRTYACVLKEETKKSFDIKFIFYYIKKYFEKNFMGGSRGSSIPYIVRGDIENFEIPMPPLPEQHSIAGVLGSLDDKIELLREQNETLEAIARAIFHEWFVEFNFPFNFVQGKPDEGGKPYKASGGKMVDSELGEIPEGWRVGKVEDLCERLASGGTPSTKNKEYYGGEIPWFSTKELNDNFLFDSEKNITDVGLENSSAKLFPAGTVLMAIYASPTVGRLGILAQEAAFNQAAVGLVADENVCSNTFIYFYLLSKRDALNNLTSGAAQQNLNVELIKNFLVTIPDNKTMSKFREWSEPIFNTMLNNASQLRELARLRDTLLPKLMSGEVRVNK</sequence>